<feature type="region of interest" description="Disordered" evidence="1">
    <location>
        <begin position="1"/>
        <end position="146"/>
    </location>
</feature>
<evidence type="ECO:0000313" key="3">
    <source>
        <dbReference type="Proteomes" id="UP000239560"/>
    </source>
</evidence>
<accession>A0A2T0AIF8</accession>
<reference evidence="2 3" key="1">
    <citation type="journal article" date="2018" name="Elife">
        <title>Functional genomics of lipid metabolism in the oleaginous yeast Rhodosporidium toruloides.</title>
        <authorList>
            <person name="Coradetti S.T."/>
            <person name="Pinel D."/>
            <person name="Geiselman G."/>
            <person name="Ito M."/>
            <person name="Mondo S."/>
            <person name="Reilly M.C."/>
            <person name="Cheng Y.F."/>
            <person name="Bauer S."/>
            <person name="Grigoriev I."/>
            <person name="Gladden J.M."/>
            <person name="Simmons B.A."/>
            <person name="Brem R."/>
            <person name="Arkin A.P."/>
            <person name="Skerker J.M."/>
        </authorList>
    </citation>
    <scope>NUCLEOTIDE SEQUENCE [LARGE SCALE GENOMIC DNA]</scope>
    <source>
        <strain evidence="2 3">NBRC 0880</strain>
    </source>
</reference>
<evidence type="ECO:0000313" key="2">
    <source>
        <dbReference type="EMBL" id="PRQ77774.1"/>
    </source>
</evidence>
<organism evidence="2 3">
    <name type="scientific">Rhodotorula toruloides</name>
    <name type="common">Yeast</name>
    <name type="synonym">Rhodosporidium toruloides</name>
    <dbReference type="NCBI Taxonomy" id="5286"/>
    <lineage>
        <taxon>Eukaryota</taxon>
        <taxon>Fungi</taxon>
        <taxon>Dikarya</taxon>
        <taxon>Basidiomycota</taxon>
        <taxon>Pucciniomycotina</taxon>
        <taxon>Microbotryomycetes</taxon>
        <taxon>Sporidiobolales</taxon>
        <taxon>Sporidiobolaceae</taxon>
        <taxon>Rhodotorula</taxon>
    </lineage>
</organism>
<sequence>MGRGEGEEGGGADLAPVPSQRTQPSLPAQPALFPSLPLLSSSSSSSAHTSTLPTRSMGTPFEAGVGGEGQPRARASFAFPSSMTTTTTALPPAYFPPPPPPAQVPRPSLPYTPHRSSAFNSDTSDSDSDLSTHPSSNPSSALAGPALEKARADFLARDWAYRAGGSGSDGDEEEGKEKGRARERGRESDAEWVPECEAGGGEGRAAGVSTKGKGRKRGVEAGGAGGAAGGGVVTEPATEPLSLRWIPSLRAFLPSTSPYRSLSPTHRSTTLTFPPSSYIRVFTSSSRAPESEVFPYSTSSAKRNTFLRALLAHRFPSLTCACGFGFLRPSTTGGGGEGKGEWKKPSILRDHLARVRLSHPSPFPSPFPRSLPGVSADV</sequence>
<feature type="compositionally biased region" description="Basic and acidic residues" evidence="1">
    <location>
        <begin position="175"/>
        <end position="189"/>
    </location>
</feature>
<gene>
    <name evidence="2" type="ORF">AAT19DRAFT_8842</name>
</gene>
<protein>
    <submittedName>
        <fullName evidence="2">Uncharacterized protein</fullName>
    </submittedName>
</protein>
<feature type="compositionally biased region" description="Low complexity" evidence="1">
    <location>
        <begin position="116"/>
        <end position="136"/>
    </location>
</feature>
<dbReference type="OrthoDB" id="10594878at2759"/>
<proteinExistence type="predicted"/>
<name>A0A2T0AIF8_RHOTO</name>
<dbReference type="EMBL" id="LCTV02000001">
    <property type="protein sequence ID" value="PRQ77774.1"/>
    <property type="molecule type" value="Genomic_DNA"/>
</dbReference>
<evidence type="ECO:0000256" key="1">
    <source>
        <dbReference type="SAM" id="MobiDB-lite"/>
    </source>
</evidence>
<feature type="compositionally biased region" description="Low complexity" evidence="1">
    <location>
        <begin position="75"/>
        <end position="92"/>
    </location>
</feature>
<feature type="region of interest" description="Disordered" evidence="1">
    <location>
        <begin position="161"/>
        <end position="233"/>
    </location>
</feature>
<feature type="region of interest" description="Disordered" evidence="1">
    <location>
        <begin position="359"/>
        <end position="378"/>
    </location>
</feature>
<feature type="compositionally biased region" description="Pro residues" evidence="1">
    <location>
        <begin position="93"/>
        <end position="110"/>
    </location>
</feature>
<feature type="compositionally biased region" description="Low complexity" evidence="1">
    <location>
        <begin position="24"/>
        <end position="54"/>
    </location>
</feature>
<dbReference type="AlphaFoldDB" id="A0A2T0AIF8"/>
<feature type="compositionally biased region" description="Gly residues" evidence="1">
    <location>
        <begin position="220"/>
        <end position="232"/>
    </location>
</feature>
<dbReference type="Proteomes" id="UP000239560">
    <property type="component" value="Unassembled WGS sequence"/>
</dbReference>
<comment type="caution">
    <text evidence="2">The sequence shown here is derived from an EMBL/GenBank/DDBJ whole genome shotgun (WGS) entry which is preliminary data.</text>
</comment>